<reference evidence="2" key="1">
    <citation type="journal article" date="2014" name="Nat. Commun.">
        <title>Genomic adaptations of the halophilic Dead Sea filamentous fungus Eurotium rubrum.</title>
        <authorList>
            <person name="Kis-Papo T."/>
            <person name="Weig A.R."/>
            <person name="Riley R."/>
            <person name="Persoh D."/>
            <person name="Salamov A."/>
            <person name="Sun H."/>
            <person name="Lipzen A."/>
            <person name="Wasser S.P."/>
            <person name="Rambold G."/>
            <person name="Grigoriev I.V."/>
            <person name="Nevo E."/>
        </authorList>
    </citation>
    <scope>NUCLEOTIDE SEQUENCE [LARGE SCALE GENOMIC DNA]</scope>
    <source>
        <strain evidence="2">CBS 135680</strain>
    </source>
</reference>
<dbReference type="GeneID" id="63693564"/>
<accession>A0A017SHI2</accession>
<dbReference type="RefSeq" id="XP_040640106.1">
    <property type="nucleotide sequence ID" value="XM_040778440.1"/>
</dbReference>
<proteinExistence type="predicted"/>
<sequence length="78" mass="9061">MRTKSSGYNMTRWQAGAWYRRRQSNLQCLAVTLALCQLGLPLIDGNPFSTPISRLELRMVYRRWLDRSRPGRGCTSLK</sequence>
<dbReference type="EMBL" id="KK088418">
    <property type="protein sequence ID" value="EYE96418.1"/>
    <property type="molecule type" value="Genomic_DNA"/>
</dbReference>
<dbReference type="HOGENOM" id="CLU_2621606_0_0_1"/>
<gene>
    <name evidence="1" type="ORF">EURHEDRAFT_351895</name>
</gene>
<evidence type="ECO:0000313" key="2">
    <source>
        <dbReference type="Proteomes" id="UP000019804"/>
    </source>
</evidence>
<evidence type="ECO:0000313" key="1">
    <source>
        <dbReference type="EMBL" id="EYE96418.1"/>
    </source>
</evidence>
<dbReference type="Proteomes" id="UP000019804">
    <property type="component" value="Unassembled WGS sequence"/>
</dbReference>
<protein>
    <submittedName>
        <fullName evidence="1">Uncharacterized protein</fullName>
    </submittedName>
</protein>
<organism evidence="1 2">
    <name type="scientific">Aspergillus ruber (strain CBS 135680)</name>
    <dbReference type="NCBI Taxonomy" id="1388766"/>
    <lineage>
        <taxon>Eukaryota</taxon>
        <taxon>Fungi</taxon>
        <taxon>Dikarya</taxon>
        <taxon>Ascomycota</taxon>
        <taxon>Pezizomycotina</taxon>
        <taxon>Eurotiomycetes</taxon>
        <taxon>Eurotiomycetidae</taxon>
        <taxon>Eurotiales</taxon>
        <taxon>Aspergillaceae</taxon>
        <taxon>Aspergillus</taxon>
        <taxon>Aspergillus subgen. Aspergillus</taxon>
    </lineage>
</organism>
<keyword evidence="2" id="KW-1185">Reference proteome</keyword>
<dbReference type="AlphaFoldDB" id="A0A017SHI2"/>
<name>A0A017SHI2_ASPRC</name>